<name>A0ACB7Z1K2_9ERIC</name>
<gene>
    <name evidence="1" type="ORF">Vadar_003158</name>
</gene>
<sequence>MYMGAYSPTKPNKRGITRGIAHGKKLKPGEKFTVVIPEELLRVVGHDAQAFITEAGIIVRNYAPLQVTDWKKIGQHEKEKLWGWWLQEKFQLQNVHHVRKAVFQQLNRMYRAWRHRLYKFHFLPHKTVENVLQHRPPHLKPEDWEYLCRYFGSKEHTDQMLELRGKSEEDGASPMTDKEICLEVLKKKPGRADEAESQARKLSEEVAMLKANQAEMVAKQEEMNRQNEETQAPVRMMIGELRSRGITRYSSSEIVFAGLGILIAAAWFFASM</sequence>
<evidence type="ECO:0000313" key="1">
    <source>
        <dbReference type="EMBL" id="KAH7859604.1"/>
    </source>
</evidence>
<organism evidence="1 2">
    <name type="scientific">Vaccinium darrowii</name>
    <dbReference type="NCBI Taxonomy" id="229202"/>
    <lineage>
        <taxon>Eukaryota</taxon>
        <taxon>Viridiplantae</taxon>
        <taxon>Streptophyta</taxon>
        <taxon>Embryophyta</taxon>
        <taxon>Tracheophyta</taxon>
        <taxon>Spermatophyta</taxon>
        <taxon>Magnoliopsida</taxon>
        <taxon>eudicotyledons</taxon>
        <taxon>Gunneridae</taxon>
        <taxon>Pentapetalae</taxon>
        <taxon>asterids</taxon>
        <taxon>Ericales</taxon>
        <taxon>Ericaceae</taxon>
        <taxon>Vaccinioideae</taxon>
        <taxon>Vaccinieae</taxon>
        <taxon>Vaccinium</taxon>
    </lineage>
</organism>
<reference evidence="1 2" key="1">
    <citation type="journal article" date="2021" name="Hortic Res">
        <title>High-quality reference genome and annotation aids understanding of berry development for evergreen blueberry (Vaccinium darrowii).</title>
        <authorList>
            <person name="Yu J."/>
            <person name="Hulse-Kemp A.M."/>
            <person name="Babiker E."/>
            <person name="Staton M."/>
        </authorList>
    </citation>
    <scope>NUCLEOTIDE SEQUENCE [LARGE SCALE GENOMIC DNA]</scope>
    <source>
        <strain evidence="2">cv. NJ 8807/NJ 8810</strain>
        <tissue evidence="1">Young leaf</tissue>
    </source>
</reference>
<comment type="caution">
    <text evidence="1">The sequence shown here is derived from an EMBL/GenBank/DDBJ whole genome shotgun (WGS) entry which is preliminary data.</text>
</comment>
<dbReference type="EMBL" id="CM037154">
    <property type="protein sequence ID" value="KAH7859604.1"/>
    <property type="molecule type" value="Genomic_DNA"/>
</dbReference>
<accession>A0ACB7Z1K2</accession>
<keyword evidence="2" id="KW-1185">Reference proteome</keyword>
<proteinExistence type="predicted"/>
<protein>
    <submittedName>
        <fullName evidence="1">Uncharacterized protein</fullName>
    </submittedName>
</protein>
<evidence type="ECO:0000313" key="2">
    <source>
        <dbReference type="Proteomes" id="UP000828048"/>
    </source>
</evidence>
<dbReference type="Proteomes" id="UP000828048">
    <property type="component" value="Chromosome 4"/>
</dbReference>